<dbReference type="InterPro" id="IPR051609">
    <property type="entry name" value="NmrA/Isoflavone_reductase-like"/>
</dbReference>
<dbReference type="Pfam" id="PF05368">
    <property type="entry name" value="NmrA"/>
    <property type="match status" value="1"/>
</dbReference>
<sequence>MSTEIKNVMILGGRGNLGPYLTASLIKAGFNVSVLSRATSIATDSTFHGATIVKSDYTFPSLVEVFADQDAVISTLSTANIAEQKTVIDAVAAAKVKRFMPSEFGSDTSVEGLEDMAPFLKGKQDVMDYVKSKEMEGLTWTALFTGPWIDWMLIEGKGLLCLDIKSKTGELVDAGEPKFITTTVSQVGEATAAALLHSDKTKNQYVHVSSYNTTQKQVLGALEHISGAKFAMKELSNAELYARAEKHIEEGEWTTGYYELATSTVYSDAAVTYFPDEAEHWKKVLGLGRGESFDEMIARVLATVG</sequence>
<protein>
    <recommendedName>
        <fullName evidence="3">NmrA-like domain-containing protein</fullName>
    </recommendedName>
</protein>
<dbReference type="EMBL" id="PXXK01000425">
    <property type="protein sequence ID" value="RFN44540.1"/>
    <property type="molecule type" value="Genomic_DNA"/>
</dbReference>
<keyword evidence="2" id="KW-0560">Oxidoreductase</keyword>
<dbReference type="InterPro" id="IPR045312">
    <property type="entry name" value="PCBER-like"/>
</dbReference>
<keyword evidence="5" id="KW-1185">Reference proteome</keyword>
<accession>A0A395M9N8</accession>
<reference evidence="4 5" key="1">
    <citation type="journal article" date="2018" name="PLoS Pathog.">
        <title>Evolution of structural diversity of trichothecenes, a family of toxins produced by plant pathogenic and entomopathogenic fungi.</title>
        <authorList>
            <person name="Proctor R.H."/>
            <person name="McCormick S.P."/>
            <person name="Kim H.S."/>
            <person name="Cardoza R.E."/>
            <person name="Stanley A.M."/>
            <person name="Lindo L."/>
            <person name="Kelly A."/>
            <person name="Brown D.W."/>
            <person name="Lee T."/>
            <person name="Vaughan M.M."/>
            <person name="Alexander N.J."/>
            <person name="Busman M."/>
            <person name="Gutierrez S."/>
        </authorList>
    </citation>
    <scope>NUCLEOTIDE SEQUENCE [LARGE SCALE GENOMIC DNA]</scope>
    <source>
        <strain evidence="4 5">NRRL 13405</strain>
    </source>
</reference>
<dbReference type="Gene3D" id="3.90.25.10">
    <property type="entry name" value="UDP-galactose 4-epimerase, domain 1"/>
    <property type="match status" value="1"/>
</dbReference>
<dbReference type="SUPFAM" id="SSF51735">
    <property type="entry name" value="NAD(P)-binding Rossmann-fold domains"/>
    <property type="match status" value="1"/>
</dbReference>
<dbReference type="PANTHER" id="PTHR47706:SF9">
    <property type="entry name" value="NMRA-LIKE DOMAIN-CONTAINING PROTEIN-RELATED"/>
    <property type="match status" value="1"/>
</dbReference>
<evidence type="ECO:0000259" key="3">
    <source>
        <dbReference type="Pfam" id="PF05368"/>
    </source>
</evidence>
<evidence type="ECO:0000256" key="1">
    <source>
        <dbReference type="ARBA" id="ARBA00022857"/>
    </source>
</evidence>
<dbReference type="AlphaFoldDB" id="A0A395M9N8"/>
<dbReference type="Proteomes" id="UP000265631">
    <property type="component" value="Unassembled WGS sequence"/>
</dbReference>
<organism evidence="4 5">
    <name type="scientific">Fusarium flagelliforme</name>
    <dbReference type="NCBI Taxonomy" id="2675880"/>
    <lineage>
        <taxon>Eukaryota</taxon>
        <taxon>Fungi</taxon>
        <taxon>Dikarya</taxon>
        <taxon>Ascomycota</taxon>
        <taxon>Pezizomycotina</taxon>
        <taxon>Sordariomycetes</taxon>
        <taxon>Hypocreomycetidae</taxon>
        <taxon>Hypocreales</taxon>
        <taxon>Nectriaceae</taxon>
        <taxon>Fusarium</taxon>
        <taxon>Fusarium incarnatum-equiseti species complex</taxon>
    </lineage>
</organism>
<dbReference type="GO" id="GO:0016491">
    <property type="term" value="F:oxidoreductase activity"/>
    <property type="evidence" value="ECO:0007669"/>
    <property type="project" value="UniProtKB-KW"/>
</dbReference>
<dbReference type="InterPro" id="IPR036291">
    <property type="entry name" value="NAD(P)-bd_dom_sf"/>
</dbReference>
<dbReference type="InterPro" id="IPR008030">
    <property type="entry name" value="NmrA-like"/>
</dbReference>
<keyword evidence="1" id="KW-0521">NADP</keyword>
<dbReference type="CDD" id="cd05259">
    <property type="entry name" value="PCBER_SDR_a"/>
    <property type="match status" value="1"/>
</dbReference>
<comment type="caution">
    <text evidence="4">The sequence shown here is derived from an EMBL/GenBank/DDBJ whole genome shotgun (WGS) entry which is preliminary data.</text>
</comment>
<feature type="domain" description="NmrA-like" evidence="3">
    <location>
        <begin position="6"/>
        <end position="243"/>
    </location>
</feature>
<dbReference type="Gene3D" id="3.40.50.720">
    <property type="entry name" value="NAD(P)-binding Rossmann-like Domain"/>
    <property type="match status" value="1"/>
</dbReference>
<gene>
    <name evidence="4" type="ORF">FIE12Z_11254</name>
</gene>
<dbReference type="PANTHER" id="PTHR47706">
    <property type="entry name" value="NMRA-LIKE FAMILY PROTEIN"/>
    <property type="match status" value="1"/>
</dbReference>
<proteinExistence type="predicted"/>
<name>A0A395M9N8_9HYPO</name>
<evidence type="ECO:0000313" key="4">
    <source>
        <dbReference type="EMBL" id="RFN44540.1"/>
    </source>
</evidence>
<evidence type="ECO:0000313" key="5">
    <source>
        <dbReference type="Proteomes" id="UP000265631"/>
    </source>
</evidence>
<dbReference type="OrthoDB" id="9984533at2759"/>
<evidence type="ECO:0000256" key="2">
    <source>
        <dbReference type="ARBA" id="ARBA00023002"/>
    </source>
</evidence>